<gene>
    <name evidence="2" type="ORF">LIER_31148</name>
</gene>
<dbReference type="AlphaFoldDB" id="A0AAV3RQ09"/>
<evidence type="ECO:0000256" key="1">
    <source>
        <dbReference type="SAM" id="MobiDB-lite"/>
    </source>
</evidence>
<dbReference type="Proteomes" id="UP001454036">
    <property type="component" value="Unassembled WGS sequence"/>
</dbReference>
<evidence type="ECO:0000313" key="3">
    <source>
        <dbReference type="Proteomes" id="UP001454036"/>
    </source>
</evidence>
<evidence type="ECO:0000313" key="2">
    <source>
        <dbReference type="EMBL" id="GAA0183798.1"/>
    </source>
</evidence>
<organism evidence="2 3">
    <name type="scientific">Lithospermum erythrorhizon</name>
    <name type="common">Purple gromwell</name>
    <name type="synonym">Lithospermum officinale var. erythrorhizon</name>
    <dbReference type="NCBI Taxonomy" id="34254"/>
    <lineage>
        <taxon>Eukaryota</taxon>
        <taxon>Viridiplantae</taxon>
        <taxon>Streptophyta</taxon>
        <taxon>Embryophyta</taxon>
        <taxon>Tracheophyta</taxon>
        <taxon>Spermatophyta</taxon>
        <taxon>Magnoliopsida</taxon>
        <taxon>eudicotyledons</taxon>
        <taxon>Gunneridae</taxon>
        <taxon>Pentapetalae</taxon>
        <taxon>asterids</taxon>
        <taxon>lamiids</taxon>
        <taxon>Boraginales</taxon>
        <taxon>Boraginaceae</taxon>
        <taxon>Boraginoideae</taxon>
        <taxon>Lithospermeae</taxon>
        <taxon>Lithospermum</taxon>
    </lineage>
</organism>
<name>A0AAV3RQ09_LITER</name>
<protein>
    <submittedName>
        <fullName evidence="2">Uncharacterized protein</fullName>
    </submittedName>
</protein>
<sequence length="148" mass="15985">MRSSVGKSSDSGDSDTVGTDSSGSLRLWGDNHQISPPPPRSRLIGTADAEVVDLEGALGAVHPHWCTDEQRAISLHAAQNSLCFAGRPDRRCSVHALGSKGIHDLIFEEEHRTGKTPSALGIRLDLNKKKDKVTYGDMGDVYVGNMKY</sequence>
<dbReference type="EMBL" id="BAABME010011467">
    <property type="protein sequence ID" value="GAA0183798.1"/>
    <property type="molecule type" value="Genomic_DNA"/>
</dbReference>
<feature type="compositionally biased region" description="Low complexity" evidence="1">
    <location>
        <begin position="1"/>
        <end position="24"/>
    </location>
</feature>
<keyword evidence="3" id="KW-1185">Reference proteome</keyword>
<comment type="caution">
    <text evidence="2">The sequence shown here is derived from an EMBL/GenBank/DDBJ whole genome shotgun (WGS) entry which is preliminary data.</text>
</comment>
<proteinExistence type="predicted"/>
<feature type="region of interest" description="Disordered" evidence="1">
    <location>
        <begin position="1"/>
        <end position="43"/>
    </location>
</feature>
<accession>A0AAV3RQ09</accession>
<reference evidence="2 3" key="1">
    <citation type="submission" date="2024-01" db="EMBL/GenBank/DDBJ databases">
        <title>The complete chloroplast genome sequence of Lithospermum erythrorhizon: insights into the phylogenetic relationship among Boraginaceae species and the maternal lineages of purple gromwells.</title>
        <authorList>
            <person name="Okada T."/>
            <person name="Watanabe K."/>
        </authorList>
    </citation>
    <scope>NUCLEOTIDE SEQUENCE [LARGE SCALE GENOMIC DNA]</scope>
</reference>